<dbReference type="OrthoDB" id="310895at2759"/>
<accession>A0A4S8RBF5</accession>
<keyword evidence="6" id="KW-1185">Reference proteome</keyword>
<sequence>MASSHQELIIPLIIDGKEDVGSELFDVVSPKTGKVCWKAVSSSSEDATRAVEAAQRSFPSWSKTKPQQKQKILLKAADILESRITEYGGIMETEMGGDVGPVHFWVLPTAVRFLRDIASHIPLITGGIPTVEDQGTSAMIWKEPYGVILGISPWNAPFALGMRAAATAIATGNTTVIKGSELTPRCYWALGQVFQDAGLPAGVLNVIYCKTSDGAKVTNTIIRHPAVKKINFTGSTDVGRKIARTCGENLKPCLMELGGKNNAIVCADADLQKAAKECIVGAVLHSGQICMSTDRIIIHADIAEQFLEILKATIINLASSVSAPPYLVNAAAKSRLQGVVSKALSEGASSFVGDIEQLHPREGDGATPVIFAPMIIGDIQDEMALWQDENFGPVAAYRIAKSDEEAIAIANNTEFGLVAAVFTKDLRKGFAIAKQLEAGAVHINSMSVRDEPALPMGGVKNSGWGRFNTMLGMEEFLVAKSVTWDD</sequence>
<evidence type="ECO:0000256" key="1">
    <source>
        <dbReference type="ARBA" id="ARBA00009986"/>
    </source>
</evidence>
<dbReference type="GO" id="GO:0004777">
    <property type="term" value="F:succinate-semialdehyde dehydrogenase (NAD+) activity"/>
    <property type="evidence" value="ECO:0007669"/>
    <property type="project" value="TreeGrafter"/>
</dbReference>
<dbReference type="Proteomes" id="UP000308671">
    <property type="component" value="Unassembled WGS sequence"/>
</dbReference>
<evidence type="ECO:0000256" key="3">
    <source>
        <dbReference type="ARBA" id="ARBA00023002"/>
    </source>
</evidence>
<dbReference type="Gene3D" id="3.40.605.10">
    <property type="entry name" value="Aldehyde Dehydrogenase, Chain A, domain 1"/>
    <property type="match status" value="1"/>
</dbReference>
<dbReference type="Gene3D" id="3.40.309.10">
    <property type="entry name" value="Aldehyde Dehydrogenase, Chain A, domain 2"/>
    <property type="match status" value="1"/>
</dbReference>
<dbReference type="Pfam" id="PF00171">
    <property type="entry name" value="Aldedh"/>
    <property type="match status" value="1"/>
</dbReference>
<evidence type="ECO:0000259" key="4">
    <source>
        <dbReference type="Pfam" id="PF00171"/>
    </source>
</evidence>
<dbReference type="CDD" id="cd07105">
    <property type="entry name" value="ALDH_SaliADH"/>
    <property type="match status" value="1"/>
</dbReference>
<dbReference type="AlphaFoldDB" id="A0A4S8RBF5"/>
<evidence type="ECO:0000256" key="2">
    <source>
        <dbReference type="ARBA" id="ARBA00022857"/>
    </source>
</evidence>
<dbReference type="PANTHER" id="PTHR43353">
    <property type="entry name" value="SUCCINATE-SEMIALDEHYDE DEHYDROGENASE, MITOCHONDRIAL"/>
    <property type="match status" value="1"/>
</dbReference>
<dbReference type="GO" id="GO:0009450">
    <property type="term" value="P:gamma-aminobutyric acid catabolic process"/>
    <property type="evidence" value="ECO:0007669"/>
    <property type="project" value="TreeGrafter"/>
</dbReference>
<feature type="domain" description="Aldehyde dehydrogenase" evidence="4">
    <location>
        <begin position="23"/>
        <end position="482"/>
    </location>
</feature>
<dbReference type="InterPro" id="IPR050740">
    <property type="entry name" value="Aldehyde_DH_Superfamily"/>
</dbReference>
<protein>
    <recommendedName>
        <fullName evidence="4">Aldehyde dehydrogenase domain-containing protein</fullName>
    </recommendedName>
</protein>
<keyword evidence="3" id="KW-0560">Oxidoreductase</keyword>
<dbReference type="InterPro" id="IPR016163">
    <property type="entry name" value="Ald_DH_C"/>
</dbReference>
<evidence type="ECO:0000313" key="5">
    <source>
        <dbReference type="EMBL" id="THV50724.1"/>
    </source>
</evidence>
<dbReference type="FunFam" id="3.40.605.10:FF:000012">
    <property type="entry name" value="NAD-dependent succinate-semialdehyde dehydrogenase"/>
    <property type="match status" value="1"/>
</dbReference>
<dbReference type="EMBL" id="PQXL01000138">
    <property type="protein sequence ID" value="THV50724.1"/>
    <property type="molecule type" value="Genomic_DNA"/>
</dbReference>
<comment type="similarity">
    <text evidence="1">Belongs to the aldehyde dehydrogenase family.</text>
</comment>
<proteinExistence type="inferred from homology"/>
<gene>
    <name evidence="5" type="ORF">BGAL_0138g00020</name>
</gene>
<comment type="caution">
    <text evidence="5">The sequence shown here is derived from an EMBL/GenBank/DDBJ whole genome shotgun (WGS) entry which is preliminary data.</text>
</comment>
<organism evidence="5 6">
    <name type="scientific">Botrytis galanthina</name>
    <dbReference type="NCBI Taxonomy" id="278940"/>
    <lineage>
        <taxon>Eukaryota</taxon>
        <taxon>Fungi</taxon>
        <taxon>Dikarya</taxon>
        <taxon>Ascomycota</taxon>
        <taxon>Pezizomycotina</taxon>
        <taxon>Leotiomycetes</taxon>
        <taxon>Helotiales</taxon>
        <taxon>Sclerotiniaceae</taxon>
        <taxon>Botrytis</taxon>
    </lineage>
</organism>
<evidence type="ECO:0000313" key="6">
    <source>
        <dbReference type="Proteomes" id="UP000308671"/>
    </source>
</evidence>
<name>A0A4S8RBF5_9HELO</name>
<dbReference type="InterPro" id="IPR016162">
    <property type="entry name" value="Ald_DH_N"/>
</dbReference>
<reference evidence="5 6" key="1">
    <citation type="submission" date="2017-12" db="EMBL/GenBank/DDBJ databases">
        <title>Comparative genomics of Botrytis spp.</title>
        <authorList>
            <person name="Valero-Jimenez C.A."/>
            <person name="Tapia P."/>
            <person name="Veloso J."/>
            <person name="Silva-Moreno E."/>
            <person name="Staats M."/>
            <person name="Valdes J.H."/>
            <person name="Van Kan J.A.L."/>
        </authorList>
    </citation>
    <scope>NUCLEOTIDE SEQUENCE [LARGE SCALE GENOMIC DNA]</scope>
    <source>
        <strain evidence="5 6">MUCL435</strain>
    </source>
</reference>
<dbReference type="InterPro" id="IPR016161">
    <property type="entry name" value="Ald_DH/histidinol_DH"/>
</dbReference>
<dbReference type="PANTHER" id="PTHR43353:SF2">
    <property type="entry name" value="ALDEHYDE DEHYDROGENASE FAMILY PROTEIN (AFU_ORTHOLOGUE AFUA_8G05520)"/>
    <property type="match status" value="1"/>
</dbReference>
<dbReference type="InterPro" id="IPR015590">
    <property type="entry name" value="Aldehyde_DH_dom"/>
</dbReference>
<keyword evidence="2" id="KW-0521">NADP</keyword>
<dbReference type="SUPFAM" id="SSF53720">
    <property type="entry name" value="ALDH-like"/>
    <property type="match status" value="1"/>
</dbReference>